<organism evidence="1 2">
    <name type="scientific">Thermococcus siculi</name>
    <dbReference type="NCBI Taxonomy" id="72803"/>
    <lineage>
        <taxon>Archaea</taxon>
        <taxon>Methanobacteriati</taxon>
        <taxon>Methanobacteriota</taxon>
        <taxon>Thermococci</taxon>
        <taxon>Thermococcales</taxon>
        <taxon>Thermococcaceae</taxon>
        <taxon>Thermococcus</taxon>
    </lineage>
</organism>
<name>A0A2Z2MXE1_9EURY</name>
<dbReference type="GeneID" id="33317789"/>
<dbReference type="AlphaFoldDB" id="A0A2Z2MXE1"/>
<proteinExistence type="predicted"/>
<dbReference type="Proteomes" id="UP000250125">
    <property type="component" value="Chromosome"/>
</dbReference>
<dbReference type="RefSeq" id="WP_088856049.1">
    <property type="nucleotide sequence ID" value="NZ_CP015103.1"/>
</dbReference>
<sequence>MSTRIGGVNVKFTGELGDGFEEAFSGLFARRYLPDVEDGSGEPQVVVERFRGDGFRVFSAVYDHLGRDEYKIESRVPSAYGNEAPIFFILQAAARAGAKTGRMFITDSVGVVTPSGKAVLFVGYPHTGKSTMSVLALASGMPVLSTENTIVEVRDEKLYIVGGTEVLVYDPRIEGIYDVDVPYDEQTRSGYRIKDLRNDSHRKKLLKRGVEIDMMVVLHAAFNCMEASFSRIKGRKVRKTLWYFSTALMKGLDYYEPAPLHVPVSDEISRNLRLFLETASENYSGRMFEAFGNHRAVFERVVEMELSEGEE</sequence>
<evidence type="ECO:0008006" key="3">
    <source>
        <dbReference type="Google" id="ProtNLM"/>
    </source>
</evidence>
<keyword evidence="2" id="KW-1185">Reference proteome</keyword>
<reference evidence="1 2" key="1">
    <citation type="submission" date="2016-04" db="EMBL/GenBank/DDBJ databases">
        <title>Complete genome sequence of Thermococcus siculi type strain RG-20.</title>
        <authorList>
            <person name="Oger P.M."/>
        </authorList>
    </citation>
    <scope>NUCLEOTIDE SEQUENCE [LARGE SCALE GENOMIC DNA]</scope>
    <source>
        <strain evidence="1 2">RG-20</strain>
    </source>
</reference>
<accession>A0A2Z2MXE1</accession>
<evidence type="ECO:0000313" key="2">
    <source>
        <dbReference type="Proteomes" id="UP000250125"/>
    </source>
</evidence>
<dbReference type="EMBL" id="CP015103">
    <property type="protein sequence ID" value="ASJ08813.1"/>
    <property type="molecule type" value="Genomic_DNA"/>
</dbReference>
<evidence type="ECO:0000313" key="1">
    <source>
        <dbReference type="EMBL" id="ASJ08813.1"/>
    </source>
</evidence>
<dbReference type="KEGG" id="tsl:A3L11_06085"/>
<gene>
    <name evidence="1" type="ORF">A3L11_06085</name>
</gene>
<protein>
    <recommendedName>
        <fullName evidence="3">Serine kinase</fullName>
    </recommendedName>
</protein>
<dbReference type="OrthoDB" id="85965at2157"/>